<dbReference type="Pfam" id="PF05534">
    <property type="entry name" value="HicB"/>
    <property type="match status" value="1"/>
</dbReference>
<organism evidence="1 2">
    <name type="scientific">Kingella bonacorsii</name>
    <dbReference type="NCBI Taxonomy" id="2796361"/>
    <lineage>
        <taxon>Bacteria</taxon>
        <taxon>Pseudomonadati</taxon>
        <taxon>Pseudomonadota</taxon>
        <taxon>Betaproteobacteria</taxon>
        <taxon>Neisseriales</taxon>
        <taxon>Neisseriaceae</taxon>
        <taxon>Kingella</taxon>
    </lineage>
</organism>
<keyword evidence="2" id="KW-1185">Reference proteome</keyword>
<dbReference type="InterPro" id="IPR010985">
    <property type="entry name" value="Ribbon_hlx_hlx"/>
</dbReference>
<reference evidence="1 2" key="1">
    <citation type="journal article" date="2021" name="Pathogens">
        <title>Isolation and Characterization of Kingella bonacorsii sp. nov., A Novel Kingella Species Detected in a Stable Periodontitis Subject.</title>
        <authorList>
            <person name="Antezack A."/>
            <person name="Boxberger M."/>
            <person name="Rolland C."/>
            <person name="Monnet-Corti V."/>
            <person name="La Scola B."/>
        </authorList>
    </citation>
    <scope>NUCLEOTIDE SEQUENCE [LARGE SCALE GENOMIC DNA]</scope>
    <source>
        <strain evidence="1 2">Marseille-Q4569</strain>
    </source>
</reference>
<dbReference type="EMBL" id="JAEHNZ010000007">
    <property type="protein sequence ID" value="MBK0397501.1"/>
    <property type="molecule type" value="Genomic_DNA"/>
</dbReference>
<evidence type="ECO:0000313" key="2">
    <source>
        <dbReference type="Proteomes" id="UP000614058"/>
    </source>
</evidence>
<proteinExistence type="predicted"/>
<accession>A0ABS1BW49</accession>
<dbReference type="RefSeq" id="WP_200523437.1">
    <property type="nucleotide sequence ID" value="NZ_JAEHNZ010000007.1"/>
</dbReference>
<name>A0ABS1BW49_9NEIS</name>
<dbReference type="Proteomes" id="UP000614058">
    <property type="component" value="Unassembled WGS sequence"/>
</dbReference>
<gene>
    <name evidence="1" type="ORF">JDW22_13215</name>
</gene>
<evidence type="ECO:0000313" key="1">
    <source>
        <dbReference type="EMBL" id="MBK0397501.1"/>
    </source>
</evidence>
<comment type="caution">
    <text evidence="1">The sequence shown here is derived from an EMBL/GenBank/DDBJ whole genome shotgun (WGS) entry which is preliminary data.</text>
</comment>
<dbReference type="InterPro" id="IPR008651">
    <property type="entry name" value="Uncharacterised_HicB"/>
</dbReference>
<sequence length="69" mass="7600">MTTVTLRIPDEKHSRLRLLAESRGMSVNKLMDEAATVMLAEFDAENRFKTRAALGDIPTALALLDKALA</sequence>
<protein>
    <recommendedName>
        <fullName evidence="3">Toxin-antitoxin system HicB family antitoxin</fullName>
    </recommendedName>
</protein>
<evidence type="ECO:0008006" key="3">
    <source>
        <dbReference type="Google" id="ProtNLM"/>
    </source>
</evidence>
<dbReference type="SUPFAM" id="SSF47598">
    <property type="entry name" value="Ribbon-helix-helix"/>
    <property type="match status" value="1"/>
</dbReference>